<keyword evidence="3 5" id="KW-0378">Hydrolase</keyword>
<dbReference type="InterPro" id="IPR023828">
    <property type="entry name" value="Peptidase_S8_Ser-AS"/>
</dbReference>
<dbReference type="EC" id="3.4.-.-" evidence="7"/>
<dbReference type="PROSITE" id="PS00138">
    <property type="entry name" value="SUBTILASE_SER"/>
    <property type="match status" value="1"/>
</dbReference>
<protein>
    <submittedName>
        <fullName evidence="7">S8 family peptidase</fullName>
        <ecNumber evidence="7">3.4.-.-</ecNumber>
    </submittedName>
</protein>
<dbReference type="CDD" id="cd07487">
    <property type="entry name" value="Peptidases_S8_1"/>
    <property type="match status" value="1"/>
</dbReference>
<evidence type="ECO:0000313" key="8">
    <source>
        <dbReference type="Proteomes" id="UP001597237"/>
    </source>
</evidence>
<dbReference type="Pfam" id="PF00082">
    <property type="entry name" value="Peptidase_S8"/>
    <property type="match status" value="1"/>
</dbReference>
<evidence type="ECO:0000256" key="1">
    <source>
        <dbReference type="ARBA" id="ARBA00011073"/>
    </source>
</evidence>
<reference evidence="8" key="1">
    <citation type="journal article" date="2019" name="Int. J. Syst. Evol. Microbiol.">
        <title>The Global Catalogue of Microorganisms (GCM) 10K type strain sequencing project: providing services to taxonomists for standard genome sequencing and annotation.</title>
        <authorList>
            <consortium name="The Broad Institute Genomics Platform"/>
            <consortium name="The Broad Institute Genome Sequencing Center for Infectious Disease"/>
            <person name="Wu L."/>
            <person name="Ma J."/>
        </authorList>
    </citation>
    <scope>NUCLEOTIDE SEQUENCE [LARGE SCALE GENOMIC DNA]</scope>
    <source>
        <strain evidence="8">DFY28</strain>
    </source>
</reference>
<evidence type="ECO:0000259" key="6">
    <source>
        <dbReference type="Pfam" id="PF00082"/>
    </source>
</evidence>
<evidence type="ECO:0000313" key="7">
    <source>
        <dbReference type="EMBL" id="MFD1782611.1"/>
    </source>
</evidence>
<dbReference type="PRINTS" id="PR00723">
    <property type="entry name" value="SUBTILISIN"/>
</dbReference>
<gene>
    <name evidence="7" type="ORF">ACFSC0_04330</name>
</gene>
<evidence type="ECO:0000256" key="3">
    <source>
        <dbReference type="ARBA" id="ARBA00022801"/>
    </source>
</evidence>
<comment type="caution">
    <text evidence="7">The sequence shown here is derived from an EMBL/GenBank/DDBJ whole genome shotgun (WGS) entry which is preliminary data.</text>
</comment>
<feature type="active site" description="Charge relay system" evidence="5">
    <location>
        <position position="161"/>
    </location>
</feature>
<dbReference type="PANTHER" id="PTHR43806:SF11">
    <property type="entry name" value="CEREVISIN-RELATED"/>
    <property type="match status" value="1"/>
</dbReference>
<feature type="active site" description="Charge relay system" evidence="5">
    <location>
        <position position="215"/>
    </location>
</feature>
<dbReference type="RefSeq" id="WP_377282285.1">
    <property type="nucleotide sequence ID" value="NZ_JBHRSI010000006.1"/>
</dbReference>
<dbReference type="InterPro" id="IPR015500">
    <property type="entry name" value="Peptidase_S8_subtilisin-rel"/>
</dbReference>
<comment type="similarity">
    <text evidence="1 5">Belongs to the peptidase S8 family.</text>
</comment>
<evidence type="ECO:0000256" key="2">
    <source>
        <dbReference type="ARBA" id="ARBA00022670"/>
    </source>
</evidence>
<keyword evidence="8" id="KW-1185">Reference proteome</keyword>
<dbReference type="InterPro" id="IPR000209">
    <property type="entry name" value="Peptidase_S8/S53_dom"/>
</dbReference>
<sequence length="526" mass="56477">MSEHDEGKRKKAELNKTYAPYVISPVLVERFEAARDALAKGQAKDAALRVILELNLNHSRGGKGAKSKLKRLLGDIDKALAARADYEASRYHVFVRLDLDQLQALVAADHAGRGKPPAIYKVWLDRPLEPFLDRSLRIIKADVCHKSFGADGEGIVWAVADSGIEGDHPHFSTFDTLKPPDSGPAPAASTLKGEWRLEHKDFTGGKSPLTDGYGHGTHVAGIIAGATPYDIENGTAKPRAPGAVRIRTERDQRDLIRTGAEALKTPLQGVAPRCKLISLKVLDDNGDGYESQLLAALDYVARINDDGRWPRIHGVNLSLGYSFEAEWFAAGQSPICVAVDRLVAIGVVVVAAAGNDGSAMLLPEKSRGQKRIGLDQSITDPGNAERAITVGSTHPVSPHTFGISFFSSRGPTADGRPKPDLVAPGERILSCAARGTVEALLAANPELKGKYDPASGQAFYREESGTSMAAPHVSGAVAAFLSIRSEFRGKPDRIKEILLASATDLKRTRDFQGAGLLDLFRALQSV</sequence>
<dbReference type="Proteomes" id="UP001597237">
    <property type="component" value="Unassembled WGS sequence"/>
</dbReference>
<dbReference type="InterPro" id="IPR050131">
    <property type="entry name" value="Peptidase_S8_subtilisin-like"/>
</dbReference>
<organism evidence="7 8">
    <name type="scientific">Phenylobacterium terrae</name>
    <dbReference type="NCBI Taxonomy" id="2665495"/>
    <lineage>
        <taxon>Bacteria</taxon>
        <taxon>Pseudomonadati</taxon>
        <taxon>Pseudomonadota</taxon>
        <taxon>Alphaproteobacteria</taxon>
        <taxon>Caulobacterales</taxon>
        <taxon>Caulobacteraceae</taxon>
        <taxon>Phenylobacterium</taxon>
    </lineage>
</organism>
<accession>A0ABW4MXW1</accession>
<proteinExistence type="inferred from homology"/>
<dbReference type="EMBL" id="JBHUEY010000001">
    <property type="protein sequence ID" value="MFD1782611.1"/>
    <property type="molecule type" value="Genomic_DNA"/>
</dbReference>
<feature type="domain" description="Peptidase S8/S53" evidence="6">
    <location>
        <begin position="152"/>
        <end position="513"/>
    </location>
</feature>
<dbReference type="SUPFAM" id="SSF52743">
    <property type="entry name" value="Subtilisin-like"/>
    <property type="match status" value="1"/>
</dbReference>
<dbReference type="InterPro" id="IPR022398">
    <property type="entry name" value="Peptidase_S8_His-AS"/>
</dbReference>
<dbReference type="PROSITE" id="PS51892">
    <property type="entry name" value="SUBTILASE"/>
    <property type="match status" value="1"/>
</dbReference>
<evidence type="ECO:0000256" key="5">
    <source>
        <dbReference type="PROSITE-ProRule" id="PRU01240"/>
    </source>
</evidence>
<name>A0ABW4MXW1_9CAUL</name>
<keyword evidence="2 5" id="KW-0645">Protease</keyword>
<dbReference type="GO" id="GO:0016787">
    <property type="term" value="F:hydrolase activity"/>
    <property type="evidence" value="ECO:0007669"/>
    <property type="project" value="UniProtKB-KW"/>
</dbReference>
<dbReference type="InterPro" id="IPR036852">
    <property type="entry name" value="Peptidase_S8/S53_dom_sf"/>
</dbReference>
<feature type="active site" description="Charge relay system" evidence="5">
    <location>
        <position position="467"/>
    </location>
</feature>
<dbReference type="PANTHER" id="PTHR43806">
    <property type="entry name" value="PEPTIDASE S8"/>
    <property type="match status" value="1"/>
</dbReference>
<dbReference type="PROSITE" id="PS00137">
    <property type="entry name" value="SUBTILASE_HIS"/>
    <property type="match status" value="1"/>
</dbReference>
<dbReference type="Gene3D" id="3.40.50.200">
    <property type="entry name" value="Peptidase S8/S53 domain"/>
    <property type="match status" value="1"/>
</dbReference>
<keyword evidence="4 5" id="KW-0720">Serine protease</keyword>
<evidence type="ECO:0000256" key="4">
    <source>
        <dbReference type="ARBA" id="ARBA00022825"/>
    </source>
</evidence>